<reference evidence="4 5" key="1">
    <citation type="submission" date="2020-08" db="EMBL/GenBank/DDBJ databases">
        <title>Genomic Encyclopedia of Type Strains, Phase IV (KMG-IV): sequencing the most valuable type-strain genomes for metagenomic binning, comparative biology and taxonomic classification.</title>
        <authorList>
            <person name="Goeker M."/>
        </authorList>
    </citation>
    <scope>NUCLEOTIDE SEQUENCE [LARGE SCALE GENOMIC DNA]</scope>
    <source>
        <strain evidence="4 5">DSM 11275</strain>
    </source>
</reference>
<feature type="domain" description="Lysozyme inhibitor LprI-like N-terminal" evidence="3">
    <location>
        <begin position="93"/>
        <end position="184"/>
    </location>
</feature>
<dbReference type="EMBL" id="JACHGO010000001">
    <property type="protein sequence ID" value="MBB5142333.1"/>
    <property type="molecule type" value="Genomic_DNA"/>
</dbReference>
<name>A0A7W8BZX5_9BACT</name>
<gene>
    <name evidence="4" type="ORF">HNQ38_000396</name>
</gene>
<sequence>MLRNCLAFFRVTLPVFTILALLAFALPAVSAENRTNAHPAPPTAGQSTTTNGKEAPASDTTAAVKADPAQDKEQDDISPVQAESLYSTEYQICMDSAAGVTTEMQDCINTELGRLEKIIAFKQVALAPVLGEERSKSLHEAVTAWEALRKHGSATMYDPDGGTLSPLIASLWHLEQTARMAQWLNSLAESAE</sequence>
<comment type="caution">
    <text evidence="4">The sequence shown here is derived from an EMBL/GenBank/DDBJ whole genome shotgun (WGS) entry which is preliminary data.</text>
</comment>
<evidence type="ECO:0000256" key="1">
    <source>
        <dbReference type="SAM" id="MobiDB-lite"/>
    </source>
</evidence>
<dbReference type="RefSeq" id="WP_183717696.1">
    <property type="nucleotide sequence ID" value="NZ_JACHGO010000001.1"/>
</dbReference>
<evidence type="ECO:0000313" key="4">
    <source>
        <dbReference type="EMBL" id="MBB5142333.1"/>
    </source>
</evidence>
<dbReference type="AlphaFoldDB" id="A0A7W8BZX5"/>
<feature type="chain" id="PRO_5031501154" evidence="2">
    <location>
        <begin position="31"/>
        <end position="192"/>
    </location>
</feature>
<evidence type="ECO:0000259" key="3">
    <source>
        <dbReference type="Pfam" id="PF07007"/>
    </source>
</evidence>
<protein>
    <submittedName>
        <fullName evidence="4">Uncharacterized protein YecT (DUF1311 family)</fullName>
    </submittedName>
</protein>
<keyword evidence="2" id="KW-0732">Signal</keyword>
<dbReference type="Proteomes" id="UP000539075">
    <property type="component" value="Unassembled WGS sequence"/>
</dbReference>
<evidence type="ECO:0000256" key="2">
    <source>
        <dbReference type="SAM" id="SignalP"/>
    </source>
</evidence>
<keyword evidence="5" id="KW-1185">Reference proteome</keyword>
<feature type="signal peptide" evidence="2">
    <location>
        <begin position="1"/>
        <end position="30"/>
    </location>
</feature>
<proteinExistence type="predicted"/>
<accession>A0A7W8BZX5</accession>
<feature type="region of interest" description="Disordered" evidence="1">
    <location>
        <begin position="35"/>
        <end position="77"/>
    </location>
</feature>
<evidence type="ECO:0000313" key="5">
    <source>
        <dbReference type="Proteomes" id="UP000539075"/>
    </source>
</evidence>
<dbReference type="InterPro" id="IPR009739">
    <property type="entry name" value="LprI-like_N"/>
</dbReference>
<dbReference type="Pfam" id="PF07007">
    <property type="entry name" value="LprI"/>
    <property type="match status" value="1"/>
</dbReference>
<organism evidence="4 5">
    <name type="scientific">Desulfovibrio intestinalis</name>
    <dbReference type="NCBI Taxonomy" id="58621"/>
    <lineage>
        <taxon>Bacteria</taxon>
        <taxon>Pseudomonadati</taxon>
        <taxon>Thermodesulfobacteriota</taxon>
        <taxon>Desulfovibrionia</taxon>
        <taxon>Desulfovibrionales</taxon>
        <taxon>Desulfovibrionaceae</taxon>
        <taxon>Desulfovibrio</taxon>
    </lineage>
</organism>